<dbReference type="EMBL" id="FXAZ01000004">
    <property type="protein sequence ID" value="SMG52269.1"/>
    <property type="molecule type" value="Genomic_DNA"/>
</dbReference>
<feature type="transmembrane region" description="Helical" evidence="6">
    <location>
        <begin position="74"/>
        <end position="91"/>
    </location>
</feature>
<dbReference type="InterPro" id="IPR036259">
    <property type="entry name" value="MFS_trans_sf"/>
</dbReference>
<keyword evidence="4 6" id="KW-1133">Transmembrane helix</keyword>
<feature type="transmembrane region" description="Helical" evidence="6">
    <location>
        <begin position="360"/>
        <end position="381"/>
    </location>
</feature>
<feature type="transmembrane region" description="Helical" evidence="6">
    <location>
        <begin position="306"/>
        <end position="327"/>
    </location>
</feature>
<dbReference type="SUPFAM" id="SSF103473">
    <property type="entry name" value="MFS general substrate transporter"/>
    <property type="match status" value="1"/>
</dbReference>
<dbReference type="Gene3D" id="1.20.1250.20">
    <property type="entry name" value="MFS general substrate transporter like domains"/>
    <property type="match status" value="1"/>
</dbReference>
<feature type="transmembrane region" description="Helical" evidence="6">
    <location>
        <begin position="225"/>
        <end position="247"/>
    </location>
</feature>
<dbReference type="CDD" id="cd17321">
    <property type="entry name" value="MFS_MMR_MDR_like"/>
    <property type="match status" value="1"/>
</dbReference>
<feature type="transmembrane region" description="Helical" evidence="6">
    <location>
        <begin position="393"/>
        <end position="416"/>
    </location>
</feature>
<accession>A0A1X7LGJ0</accession>
<evidence type="ECO:0000256" key="6">
    <source>
        <dbReference type="SAM" id="Phobius"/>
    </source>
</evidence>
<feature type="transmembrane region" description="Helical" evidence="6">
    <location>
        <begin position="272"/>
        <end position="294"/>
    </location>
</feature>
<dbReference type="GO" id="GO:0005886">
    <property type="term" value="C:plasma membrane"/>
    <property type="evidence" value="ECO:0007669"/>
    <property type="project" value="UniProtKB-SubCell"/>
</dbReference>
<feature type="transmembrane region" description="Helical" evidence="6">
    <location>
        <begin position="12"/>
        <end position="37"/>
    </location>
</feature>
<evidence type="ECO:0000256" key="1">
    <source>
        <dbReference type="ARBA" id="ARBA00004651"/>
    </source>
</evidence>
<dbReference type="PANTHER" id="PTHR23501:SF190">
    <property type="entry name" value="MAJOR FACILITATOR SUPERFAMILY MFS_1"/>
    <property type="match status" value="1"/>
</dbReference>
<feature type="transmembrane region" description="Helical" evidence="6">
    <location>
        <begin position="161"/>
        <end position="180"/>
    </location>
</feature>
<organism evidence="8 9">
    <name type="scientific">Paenibacillus aquistagni</name>
    <dbReference type="NCBI Taxonomy" id="1852522"/>
    <lineage>
        <taxon>Bacteria</taxon>
        <taxon>Bacillati</taxon>
        <taxon>Bacillota</taxon>
        <taxon>Bacilli</taxon>
        <taxon>Bacillales</taxon>
        <taxon>Paenibacillaceae</taxon>
        <taxon>Paenibacillus</taxon>
    </lineage>
</organism>
<feature type="transmembrane region" description="Helical" evidence="6">
    <location>
        <begin position="97"/>
        <end position="121"/>
    </location>
</feature>
<dbReference type="Gene3D" id="1.20.1720.10">
    <property type="entry name" value="Multidrug resistance protein D"/>
    <property type="match status" value="1"/>
</dbReference>
<dbReference type="PANTHER" id="PTHR23501">
    <property type="entry name" value="MAJOR FACILITATOR SUPERFAMILY"/>
    <property type="match status" value="1"/>
</dbReference>
<feature type="transmembrane region" description="Helical" evidence="6">
    <location>
        <begin position="486"/>
        <end position="505"/>
    </location>
</feature>
<keyword evidence="9" id="KW-1185">Reference proteome</keyword>
<evidence type="ECO:0000313" key="8">
    <source>
        <dbReference type="EMBL" id="SMG52269.1"/>
    </source>
</evidence>
<reference evidence="8 9" key="1">
    <citation type="submission" date="2017-04" db="EMBL/GenBank/DDBJ databases">
        <authorList>
            <person name="Afonso C.L."/>
            <person name="Miller P.J."/>
            <person name="Scott M.A."/>
            <person name="Spackman E."/>
            <person name="Goraichik I."/>
            <person name="Dimitrov K.M."/>
            <person name="Suarez D.L."/>
            <person name="Swayne D.E."/>
        </authorList>
    </citation>
    <scope>NUCLEOTIDE SEQUENCE [LARGE SCALE GENOMIC DNA]</scope>
    <source>
        <strain evidence="8 9">11</strain>
    </source>
</reference>
<keyword evidence="5 6" id="KW-0472">Membrane</keyword>
<name>A0A1X7LGJ0_9BACL</name>
<dbReference type="InterPro" id="IPR020846">
    <property type="entry name" value="MFS_dom"/>
</dbReference>
<dbReference type="STRING" id="1852522.SAMN06295960_3382"/>
<dbReference type="PROSITE" id="PS50850">
    <property type="entry name" value="MFS"/>
    <property type="match status" value="1"/>
</dbReference>
<dbReference type="InterPro" id="IPR011701">
    <property type="entry name" value="MFS"/>
</dbReference>
<evidence type="ECO:0000256" key="2">
    <source>
        <dbReference type="ARBA" id="ARBA00022448"/>
    </source>
</evidence>
<protein>
    <submittedName>
        <fullName evidence="8">Predicted arabinose efflux permease, MFS family</fullName>
    </submittedName>
</protein>
<dbReference type="Proteomes" id="UP000193834">
    <property type="component" value="Unassembled WGS sequence"/>
</dbReference>
<evidence type="ECO:0000259" key="7">
    <source>
        <dbReference type="PROSITE" id="PS50850"/>
    </source>
</evidence>
<feature type="transmembrane region" description="Helical" evidence="6">
    <location>
        <begin position="43"/>
        <end position="62"/>
    </location>
</feature>
<evidence type="ECO:0000256" key="3">
    <source>
        <dbReference type="ARBA" id="ARBA00022692"/>
    </source>
</evidence>
<dbReference type="GO" id="GO:0022857">
    <property type="term" value="F:transmembrane transporter activity"/>
    <property type="evidence" value="ECO:0007669"/>
    <property type="project" value="InterPro"/>
</dbReference>
<evidence type="ECO:0000256" key="5">
    <source>
        <dbReference type="ARBA" id="ARBA00023136"/>
    </source>
</evidence>
<evidence type="ECO:0000313" key="9">
    <source>
        <dbReference type="Proteomes" id="UP000193834"/>
    </source>
</evidence>
<gene>
    <name evidence="8" type="ORF">SAMN06295960_3382</name>
</gene>
<dbReference type="Pfam" id="PF07690">
    <property type="entry name" value="MFS_1"/>
    <property type="match status" value="1"/>
</dbReference>
<keyword evidence="2" id="KW-0813">Transport</keyword>
<feature type="transmembrane region" description="Helical" evidence="6">
    <location>
        <begin position="133"/>
        <end position="155"/>
    </location>
</feature>
<feature type="transmembrane region" description="Helical" evidence="6">
    <location>
        <begin position="334"/>
        <end position="354"/>
    </location>
</feature>
<dbReference type="AlphaFoldDB" id="A0A1X7LGJ0"/>
<keyword evidence="3 6" id="KW-0812">Transmembrane</keyword>
<comment type="subcellular location">
    <subcellularLocation>
        <location evidence="1">Cell membrane</location>
        <topology evidence="1">Multi-pass membrane protein</topology>
    </subcellularLocation>
</comment>
<sequence>MNSKVRLTMMTLMIGVFMGALDNGIITSSLTTLIHSFEVSPSWGAWIITIYTLGLTISVPIVGKLSDRYGRRALFLIEISLFGIGSLLVALSPTFTFLLIARFFQALGGGGIFILASSYILDTFPKERQGRALGMLGGMNGIASVLGPNIGSLILSVTGSWHWLFLINIPIAILLLILGSKSLEKQEVRSTSRLDIAGILVLSGASLSLMYGLTQLKGTSFKDVLTSASFLTFVLVGIAMYVLFFFLEKRVETKGTEPVLPISMLKTPTYRWSLVLALLSGGILASVIFIPSYVEQYLGVASSMSGYWFTPLALAAGIGAAMGGIVIDKKGPTFTMFAASIIAMIGYVLFPLWVEHTWQMAIASIFVGIGFGTLIGAPINMIATEHIQGNKGVALAGVSLIRQMGMTIAPTIYASFLTRGFAQFGEVLQRNAAEAGVDLSQGGMAQLPKDEDMTTLMSMIEQIPSKEVKELLLKTVHDASGIGFDGLFYAAAVVAAIMLITVIIVHQVRKRAGTPASSAHAK</sequence>
<feature type="transmembrane region" description="Helical" evidence="6">
    <location>
        <begin position="192"/>
        <end position="213"/>
    </location>
</feature>
<feature type="domain" description="Major facilitator superfamily (MFS) profile" evidence="7">
    <location>
        <begin position="8"/>
        <end position="510"/>
    </location>
</feature>
<proteinExistence type="predicted"/>
<evidence type="ECO:0000256" key="4">
    <source>
        <dbReference type="ARBA" id="ARBA00022989"/>
    </source>
</evidence>